<dbReference type="Pfam" id="PF00962">
    <property type="entry name" value="A_deaminase"/>
    <property type="match status" value="1"/>
</dbReference>
<evidence type="ECO:0000256" key="2">
    <source>
        <dbReference type="ARBA" id="ARBA00006676"/>
    </source>
</evidence>
<evidence type="ECO:0000256" key="4">
    <source>
        <dbReference type="ARBA" id="ARBA00022723"/>
    </source>
</evidence>
<evidence type="ECO:0000256" key="6">
    <source>
        <dbReference type="ARBA" id="ARBA00022833"/>
    </source>
</evidence>
<dbReference type="Proteomes" id="UP000008068">
    <property type="component" value="Unassembled WGS sequence"/>
</dbReference>
<dbReference type="InterPro" id="IPR032466">
    <property type="entry name" value="Metal_Hydrolase"/>
</dbReference>
<dbReference type="InterPro" id="IPR001365">
    <property type="entry name" value="A_deaminase_dom"/>
</dbReference>
<dbReference type="InParanoid" id="G0NMS7"/>
<dbReference type="EMBL" id="GL379912">
    <property type="protein sequence ID" value="EGT34375.1"/>
    <property type="molecule type" value="Genomic_DNA"/>
</dbReference>
<keyword evidence="5" id="KW-0378">Hydrolase</keyword>
<evidence type="ECO:0000256" key="7">
    <source>
        <dbReference type="SAM" id="MobiDB-lite"/>
    </source>
</evidence>
<accession>G0NMS7</accession>
<dbReference type="OrthoDB" id="272271at2759"/>
<dbReference type="SUPFAM" id="SSF51556">
    <property type="entry name" value="Metallo-dependent hydrolases"/>
    <property type="match status" value="1"/>
</dbReference>
<dbReference type="EC" id="3.5.4.4" evidence="3"/>
<dbReference type="InterPro" id="IPR006330">
    <property type="entry name" value="Ado/ade_deaminase"/>
</dbReference>
<dbReference type="GO" id="GO:0009897">
    <property type="term" value="C:external side of plasma membrane"/>
    <property type="evidence" value="ECO:0007669"/>
    <property type="project" value="TreeGrafter"/>
</dbReference>
<feature type="region of interest" description="Disordered" evidence="7">
    <location>
        <begin position="21"/>
        <end position="55"/>
    </location>
</feature>
<dbReference type="GO" id="GO:0005829">
    <property type="term" value="C:cytosol"/>
    <property type="evidence" value="ECO:0007669"/>
    <property type="project" value="TreeGrafter"/>
</dbReference>
<dbReference type="AlphaFoldDB" id="G0NMS7"/>
<comment type="cofactor">
    <cofactor evidence="1">
        <name>Zn(2+)</name>
        <dbReference type="ChEBI" id="CHEBI:29105"/>
    </cofactor>
</comment>
<proteinExistence type="inferred from homology"/>
<evidence type="ECO:0000256" key="5">
    <source>
        <dbReference type="ARBA" id="ARBA00022801"/>
    </source>
</evidence>
<keyword evidence="10" id="KW-1185">Reference proteome</keyword>
<comment type="similarity">
    <text evidence="2">Belongs to the metallo-dependent hydrolases superfamily. Adenosine and AMP deaminases family.</text>
</comment>
<dbReference type="eggNOG" id="KOG1097">
    <property type="taxonomic scope" value="Eukaryota"/>
</dbReference>
<evidence type="ECO:0000256" key="1">
    <source>
        <dbReference type="ARBA" id="ARBA00001947"/>
    </source>
</evidence>
<dbReference type="GO" id="GO:0006154">
    <property type="term" value="P:adenosine catabolic process"/>
    <property type="evidence" value="ECO:0007669"/>
    <property type="project" value="TreeGrafter"/>
</dbReference>
<evidence type="ECO:0000259" key="8">
    <source>
        <dbReference type="Pfam" id="PF00962"/>
    </source>
</evidence>
<sequence>MSGSQNRNIEEISKDTVASILEKAVDPSPEESPIFSSPASSEYSPTKQRGKKRWLTEEQKKKLVNSYDNENTPLRKLIQVYRLSTNEESARIEISRIRKQLENKTPNKQQAYKQLSERVGTMIEHIDEVEQVEIHERFIQRLGIQQAAAFGLKNFQGSPSWVNGVKKDHNMVSRHIDRRITTSKRSKSPTPEEKVKKFLATEVPRIKKKYSASHIFNVDQTGIRYELTSNRTITKRGRKKVAREVTAENIVEAVKRGFDRGEKQFGIKARSIICCIRGLDKKFPQTILDLATDFKHLGIVAIDVAGTAHGADEQYEPEVVAAFQEAFKRGVHRTVHAGESGGPKEVHRAIHEMHAERIGHGYRVMRDEQMYIENFVKSKSIHLESCPYSSVMTGAVPLDWKNHPIIRWAKDDVNFSISRDDPTCFDNSMLSELALAHEQIGLDIHQLWKAQLNAAKACFLPDDEKAELVKLVEAGEPKL</sequence>
<dbReference type="Gene3D" id="3.20.20.140">
    <property type="entry name" value="Metal-dependent hydrolases"/>
    <property type="match status" value="1"/>
</dbReference>
<dbReference type="STRING" id="135651.G0NMS7"/>
<dbReference type="GO" id="GO:0043103">
    <property type="term" value="P:hypoxanthine salvage"/>
    <property type="evidence" value="ECO:0007669"/>
    <property type="project" value="TreeGrafter"/>
</dbReference>
<protein>
    <recommendedName>
        <fullName evidence="3">adenosine deaminase</fullName>
        <ecNumber evidence="3">3.5.4.4</ecNumber>
    </recommendedName>
</protein>
<dbReference type="GO" id="GO:0060169">
    <property type="term" value="P:negative regulation of adenosine receptor signaling pathway"/>
    <property type="evidence" value="ECO:0007669"/>
    <property type="project" value="TreeGrafter"/>
</dbReference>
<dbReference type="GO" id="GO:0046872">
    <property type="term" value="F:metal ion binding"/>
    <property type="evidence" value="ECO:0007669"/>
    <property type="project" value="UniProtKB-KW"/>
</dbReference>
<organism evidence="10">
    <name type="scientific">Caenorhabditis brenneri</name>
    <name type="common">Nematode worm</name>
    <dbReference type="NCBI Taxonomy" id="135651"/>
    <lineage>
        <taxon>Eukaryota</taxon>
        <taxon>Metazoa</taxon>
        <taxon>Ecdysozoa</taxon>
        <taxon>Nematoda</taxon>
        <taxon>Chromadorea</taxon>
        <taxon>Rhabditida</taxon>
        <taxon>Rhabditina</taxon>
        <taxon>Rhabditomorpha</taxon>
        <taxon>Rhabditoidea</taxon>
        <taxon>Rhabditidae</taxon>
        <taxon>Peloderinae</taxon>
        <taxon>Caenorhabditis</taxon>
    </lineage>
</organism>
<gene>
    <name evidence="9" type="ORF">CAEBREN_10610</name>
</gene>
<dbReference type="PANTHER" id="PTHR11409:SF43">
    <property type="entry name" value="ADENOSINE DEAMINASE"/>
    <property type="match status" value="1"/>
</dbReference>
<dbReference type="PANTHER" id="PTHR11409">
    <property type="entry name" value="ADENOSINE DEAMINASE"/>
    <property type="match status" value="1"/>
</dbReference>
<evidence type="ECO:0000313" key="9">
    <source>
        <dbReference type="EMBL" id="EGT34375.1"/>
    </source>
</evidence>
<dbReference type="GO" id="GO:0046103">
    <property type="term" value="P:inosine biosynthetic process"/>
    <property type="evidence" value="ECO:0007669"/>
    <property type="project" value="TreeGrafter"/>
</dbReference>
<feature type="domain" description="Adenosine deaminase" evidence="8">
    <location>
        <begin position="241"/>
        <end position="473"/>
    </location>
</feature>
<keyword evidence="4" id="KW-0479">Metal-binding</keyword>
<keyword evidence="6" id="KW-0862">Zinc</keyword>
<name>G0NMS7_CAEBE</name>
<feature type="compositionally biased region" description="Low complexity" evidence="7">
    <location>
        <begin position="31"/>
        <end position="45"/>
    </location>
</feature>
<dbReference type="GO" id="GO:0004000">
    <property type="term" value="F:adenosine deaminase activity"/>
    <property type="evidence" value="ECO:0007669"/>
    <property type="project" value="TreeGrafter"/>
</dbReference>
<evidence type="ECO:0000313" key="10">
    <source>
        <dbReference type="Proteomes" id="UP000008068"/>
    </source>
</evidence>
<reference evidence="10" key="1">
    <citation type="submission" date="2011-07" db="EMBL/GenBank/DDBJ databases">
        <authorList>
            <consortium name="Caenorhabditis brenneri Sequencing and Analysis Consortium"/>
            <person name="Wilson R.K."/>
        </authorList>
    </citation>
    <scope>NUCLEOTIDE SEQUENCE [LARGE SCALE GENOMIC DNA]</scope>
    <source>
        <strain evidence="10">PB2801</strain>
    </source>
</reference>
<dbReference type="HOGENOM" id="CLU_570158_0_0_1"/>
<evidence type="ECO:0000256" key="3">
    <source>
        <dbReference type="ARBA" id="ARBA00012784"/>
    </source>
</evidence>